<evidence type="ECO:0000313" key="2">
    <source>
        <dbReference type="Proteomes" id="UP000245609"/>
    </source>
</evidence>
<dbReference type="Proteomes" id="UP000245609">
    <property type="component" value="Unassembled WGS sequence"/>
</dbReference>
<keyword evidence="2" id="KW-1185">Reference proteome</keyword>
<evidence type="ECO:0000313" key="1">
    <source>
        <dbReference type="EMBL" id="PVV05362.1"/>
    </source>
</evidence>
<sequence length="60" mass="6631">MCLYVELCSAEILHGDNTGVHEYEVEVGISGFIGFDDEFNSIFLAVVSNTEYGIENGRNL</sequence>
<gene>
    <name evidence="1" type="ORF">BB560_000123</name>
</gene>
<dbReference type="EMBL" id="MBFS01000011">
    <property type="protein sequence ID" value="PVV05362.1"/>
    <property type="molecule type" value="Genomic_DNA"/>
</dbReference>
<dbReference type="AlphaFoldDB" id="A0A2T9ZLC6"/>
<accession>A0A2T9ZLC6</accession>
<comment type="caution">
    <text evidence="1">The sequence shown here is derived from an EMBL/GenBank/DDBJ whole genome shotgun (WGS) entry which is preliminary data.</text>
</comment>
<proteinExistence type="predicted"/>
<protein>
    <submittedName>
        <fullName evidence="1">Uncharacterized protein</fullName>
    </submittedName>
</protein>
<name>A0A2T9ZLC6_9FUNG</name>
<reference evidence="1 2" key="1">
    <citation type="journal article" date="2018" name="MBio">
        <title>Comparative Genomics Reveals the Core Gene Toolbox for the Fungus-Insect Symbiosis.</title>
        <authorList>
            <person name="Wang Y."/>
            <person name="Stata M."/>
            <person name="Wang W."/>
            <person name="Stajich J.E."/>
            <person name="White M.M."/>
            <person name="Moncalvo J.M."/>
        </authorList>
    </citation>
    <scope>NUCLEOTIDE SEQUENCE [LARGE SCALE GENOMIC DNA]</scope>
    <source>
        <strain evidence="1 2">SC-DP-2</strain>
    </source>
</reference>
<organism evidence="1 2">
    <name type="scientific">Smittium megazygosporum</name>
    <dbReference type="NCBI Taxonomy" id="133381"/>
    <lineage>
        <taxon>Eukaryota</taxon>
        <taxon>Fungi</taxon>
        <taxon>Fungi incertae sedis</taxon>
        <taxon>Zoopagomycota</taxon>
        <taxon>Kickxellomycotina</taxon>
        <taxon>Harpellomycetes</taxon>
        <taxon>Harpellales</taxon>
        <taxon>Legeriomycetaceae</taxon>
        <taxon>Smittium</taxon>
    </lineage>
</organism>